<proteinExistence type="evidence at transcript level"/>
<dbReference type="AlphaFoldDB" id="B4FDM0"/>
<accession>B4FDM0</accession>
<protein>
    <submittedName>
        <fullName evidence="2">Uncharacterized protein</fullName>
    </submittedName>
</protein>
<evidence type="ECO:0000256" key="1">
    <source>
        <dbReference type="SAM" id="MobiDB-lite"/>
    </source>
</evidence>
<sequence length="94" mass="10526">MALTSRSRHGSFIPPRLNVGGSRSTHGLARPSSRHATTTNFRARSSRHCSKEWRCPSISRFSCAFSSSSDACWRAWQSQATQLYGKWIFCGRCG</sequence>
<dbReference type="EMBL" id="BT035208">
    <property type="protein sequence ID" value="ACF80213.1"/>
    <property type="molecule type" value="mRNA"/>
</dbReference>
<name>B4FDM0_MAIZE</name>
<evidence type="ECO:0000313" key="2">
    <source>
        <dbReference type="EMBL" id="ACF80213.1"/>
    </source>
</evidence>
<dbReference type="HOGENOM" id="CLU_2389470_0_0_1"/>
<organism evidence="2">
    <name type="scientific">Zea mays</name>
    <name type="common">Maize</name>
    <dbReference type="NCBI Taxonomy" id="4577"/>
    <lineage>
        <taxon>Eukaryota</taxon>
        <taxon>Viridiplantae</taxon>
        <taxon>Streptophyta</taxon>
        <taxon>Embryophyta</taxon>
        <taxon>Tracheophyta</taxon>
        <taxon>Spermatophyta</taxon>
        <taxon>Magnoliopsida</taxon>
        <taxon>Liliopsida</taxon>
        <taxon>Poales</taxon>
        <taxon>Poaceae</taxon>
        <taxon>PACMAD clade</taxon>
        <taxon>Panicoideae</taxon>
        <taxon>Andropogonodae</taxon>
        <taxon>Andropogoneae</taxon>
        <taxon>Tripsacinae</taxon>
        <taxon>Zea</taxon>
    </lineage>
</organism>
<feature type="region of interest" description="Disordered" evidence="1">
    <location>
        <begin position="1"/>
        <end position="39"/>
    </location>
</feature>
<reference evidence="2" key="1">
    <citation type="journal article" date="2009" name="PLoS Genet.">
        <title>Sequencing, mapping, and analysis of 27,455 maize full-length cDNAs.</title>
        <authorList>
            <person name="Soderlund C."/>
            <person name="Descour A."/>
            <person name="Kudrna D."/>
            <person name="Bomhoff M."/>
            <person name="Boyd L."/>
            <person name="Currie J."/>
            <person name="Angelova A."/>
            <person name="Collura K."/>
            <person name="Wissotski M."/>
            <person name="Ashley E."/>
            <person name="Morrow D."/>
            <person name="Fernandes J."/>
            <person name="Walbot V."/>
            <person name="Yu Y."/>
        </authorList>
    </citation>
    <scope>NUCLEOTIDE SEQUENCE</scope>
    <source>
        <strain evidence="2">B73</strain>
    </source>
</reference>